<dbReference type="RefSeq" id="WP_075767160.1">
    <property type="nucleotide sequence ID" value="NZ_MJIL01000092.1"/>
</dbReference>
<evidence type="ECO:0000256" key="1">
    <source>
        <dbReference type="SAM" id="Phobius"/>
    </source>
</evidence>
<evidence type="ECO:0000313" key="3">
    <source>
        <dbReference type="Proteomes" id="UP000186905"/>
    </source>
</evidence>
<protein>
    <submittedName>
        <fullName evidence="2">Uncharacterized protein</fullName>
    </submittedName>
</protein>
<dbReference type="OrthoDB" id="9812656at2"/>
<accession>A0A1Q9GCQ6</accession>
<reference evidence="2 3" key="1">
    <citation type="submission" date="2016-09" db="EMBL/GenBank/DDBJ databases">
        <title>Photobacterium proteolyticum sp. nov. a protease producing bacterium isolated from ocean sediments of Laizhou Bay.</title>
        <authorList>
            <person name="Li Y."/>
        </authorList>
    </citation>
    <scope>NUCLEOTIDE SEQUENCE [LARGE SCALE GENOMIC DNA]</scope>
    <source>
        <strain evidence="2 3">13-12</strain>
    </source>
</reference>
<evidence type="ECO:0000313" key="2">
    <source>
        <dbReference type="EMBL" id="OLQ72185.1"/>
    </source>
</evidence>
<keyword evidence="1" id="KW-0812">Transmembrane</keyword>
<dbReference type="AlphaFoldDB" id="A0A1Q9GCQ6"/>
<proteinExistence type="predicted"/>
<name>A0A1Q9GCQ6_9GAMM</name>
<organism evidence="2 3">
    <name type="scientific">Photobacterium proteolyticum</name>
    <dbReference type="NCBI Taxonomy" id="1903952"/>
    <lineage>
        <taxon>Bacteria</taxon>
        <taxon>Pseudomonadati</taxon>
        <taxon>Pseudomonadota</taxon>
        <taxon>Gammaproteobacteria</taxon>
        <taxon>Vibrionales</taxon>
        <taxon>Vibrionaceae</taxon>
        <taxon>Photobacterium</taxon>
    </lineage>
</organism>
<dbReference type="EMBL" id="MJIL01000092">
    <property type="protein sequence ID" value="OLQ72185.1"/>
    <property type="molecule type" value="Genomic_DNA"/>
</dbReference>
<dbReference type="Proteomes" id="UP000186905">
    <property type="component" value="Unassembled WGS sequence"/>
</dbReference>
<sequence length="151" mass="16916">MNWRTFRIAIVFGMSIVAATSYNPTVTLESTSITLNEQLKSLLFVALASSLMLLLVIGFQAVNPFSSKVWIEPSWNINPFTLSQPLVFFHFAAWIVTVQAIVNLIVSIFLGYSYWLSLIGVVVGLSVFAGLKMARVVFRHKFRKQSIQQGV</sequence>
<feature type="transmembrane region" description="Helical" evidence="1">
    <location>
        <begin position="86"/>
        <end position="106"/>
    </location>
</feature>
<feature type="transmembrane region" description="Helical" evidence="1">
    <location>
        <begin position="112"/>
        <end position="134"/>
    </location>
</feature>
<gene>
    <name evidence="2" type="ORF">BIT28_24485</name>
</gene>
<keyword evidence="3" id="KW-1185">Reference proteome</keyword>
<keyword evidence="1" id="KW-1133">Transmembrane helix</keyword>
<feature type="transmembrane region" description="Helical" evidence="1">
    <location>
        <begin position="42"/>
        <end position="65"/>
    </location>
</feature>
<feature type="transmembrane region" description="Helical" evidence="1">
    <location>
        <begin position="5"/>
        <end position="22"/>
    </location>
</feature>
<keyword evidence="1" id="KW-0472">Membrane</keyword>
<comment type="caution">
    <text evidence="2">The sequence shown here is derived from an EMBL/GenBank/DDBJ whole genome shotgun (WGS) entry which is preliminary data.</text>
</comment>